<comment type="caution">
    <text evidence="2">The sequence shown here is derived from an EMBL/GenBank/DDBJ whole genome shotgun (WGS) entry which is preliminary data.</text>
</comment>
<dbReference type="AlphaFoldDB" id="A0AAW8U1N1"/>
<sequence>MGQTILFPSDREREEKLGKTAWEKGDYGKAQSHFERAYQAVPDYQLNRQIVSCLEKQGAFYQALQFAEEFQEEYDQDPAGFDQLFHLYLLHQDFLMARKYLCLATRRPALADFDFAQAKQELKQLEQVFAFYDLESVQGKREYLLQVNRSLFPVPQGKWEEVLARLPYASFVSIAKEVLAKARNPYLRPRLVEELVKLGYQEELVIQDLKGVAQTCCFKDLRLPLELPTLRQMLQYLEKEHGQEDPILLDSIKGEVEAHFALAYPFAPQIKAPLEWAESYWQEYQVALGSIPAESLTSFTEIQLAKQDLRNLLQIQL</sequence>
<dbReference type="Gene3D" id="1.25.40.10">
    <property type="entry name" value="Tetratricopeptide repeat domain"/>
    <property type="match status" value="1"/>
</dbReference>
<evidence type="ECO:0000313" key="2">
    <source>
        <dbReference type="EMBL" id="MDT2810669.1"/>
    </source>
</evidence>
<dbReference type="Proteomes" id="UP001256711">
    <property type="component" value="Unassembled WGS sequence"/>
</dbReference>
<keyword evidence="1" id="KW-0802">TPR repeat</keyword>
<reference evidence="2" key="1">
    <citation type="submission" date="2023-03" db="EMBL/GenBank/DDBJ databases">
        <authorList>
            <person name="Shen W."/>
            <person name="Cai J."/>
        </authorList>
    </citation>
    <scope>NUCLEOTIDE SEQUENCE</scope>
    <source>
        <strain evidence="2">B226-2</strain>
    </source>
</reference>
<dbReference type="RefSeq" id="WP_270598693.1">
    <property type="nucleotide sequence ID" value="NZ_JAQESC010000012.1"/>
</dbReference>
<dbReference type="SUPFAM" id="SSF48452">
    <property type="entry name" value="TPR-like"/>
    <property type="match status" value="1"/>
</dbReference>
<name>A0AAW8U1N1_9ENTE</name>
<feature type="repeat" description="TPR" evidence="1">
    <location>
        <begin position="11"/>
        <end position="44"/>
    </location>
</feature>
<gene>
    <name evidence="2" type="ORF">P7H43_09235</name>
</gene>
<evidence type="ECO:0008006" key="4">
    <source>
        <dbReference type="Google" id="ProtNLM"/>
    </source>
</evidence>
<dbReference type="InterPro" id="IPR019734">
    <property type="entry name" value="TPR_rpt"/>
</dbReference>
<dbReference type="PROSITE" id="PS50005">
    <property type="entry name" value="TPR"/>
    <property type="match status" value="1"/>
</dbReference>
<evidence type="ECO:0000313" key="3">
    <source>
        <dbReference type="Proteomes" id="UP001256711"/>
    </source>
</evidence>
<protein>
    <recommendedName>
        <fullName evidence="4">Tetratricopeptide repeat protein</fullName>
    </recommendedName>
</protein>
<dbReference type="EMBL" id="JARQBJ010000004">
    <property type="protein sequence ID" value="MDT2810669.1"/>
    <property type="molecule type" value="Genomic_DNA"/>
</dbReference>
<dbReference type="InterPro" id="IPR011990">
    <property type="entry name" value="TPR-like_helical_dom_sf"/>
</dbReference>
<evidence type="ECO:0000256" key="1">
    <source>
        <dbReference type="PROSITE-ProRule" id="PRU00339"/>
    </source>
</evidence>
<accession>A0AAW8U1N1</accession>
<organism evidence="2 3">
    <name type="scientific">Enterococcus asini</name>
    <dbReference type="NCBI Taxonomy" id="57732"/>
    <lineage>
        <taxon>Bacteria</taxon>
        <taxon>Bacillati</taxon>
        <taxon>Bacillota</taxon>
        <taxon>Bacilli</taxon>
        <taxon>Lactobacillales</taxon>
        <taxon>Enterococcaceae</taxon>
        <taxon>Enterococcus</taxon>
    </lineage>
</organism>
<proteinExistence type="predicted"/>